<dbReference type="AlphaFoldDB" id="A0A8J5N914"/>
<evidence type="ECO:0000313" key="1">
    <source>
        <dbReference type="EMBL" id="KAG7176196.1"/>
    </source>
</evidence>
<accession>A0A8J5N914</accession>
<feature type="non-terminal residue" evidence="1">
    <location>
        <position position="1"/>
    </location>
</feature>
<reference evidence="1" key="1">
    <citation type="journal article" date="2021" name="Sci. Adv.">
        <title>The American lobster genome reveals insights on longevity, neural, and immune adaptations.</title>
        <authorList>
            <person name="Polinski J.M."/>
            <person name="Zimin A.V."/>
            <person name="Clark K.F."/>
            <person name="Kohn A.B."/>
            <person name="Sadowski N."/>
            <person name="Timp W."/>
            <person name="Ptitsyn A."/>
            <person name="Khanna P."/>
            <person name="Romanova D.Y."/>
            <person name="Williams P."/>
            <person name="Greenwood S.J."/>
            <person name="Moroz L.L."/>
            <person name="Walt D.R."/>
            <person name="Bodnar A.G."/>
        </authorList>
    </citation>
    <scope>NUCLEOTIDE SEQUENCE</scope>
    <source>
        <strain evidence="1">GMGI-L3</strain>
    </source>
</reference>
<name>A0A8J5N914_HOMAM</name>
<feature type="non-terminal residue" evidence="1">
    <location>
        <position position="404"/>
    </location>
</feature>
<keyword evidence="2" id="KW-1185">Reference proteome</keyword>
<sequence>EDIDQLNQDLTGAIQHAGEKAIPKTNPTNRHHKDYWFYNDEVREQNHRINTFRRHLRQYPSPEGVKLLRAAVQHACQITQKIREDKWLEWFATFNAHTSLSELWRKLRIATGKLPRSPAHPQPLQEANRLAEHFAECSSSAQLPPEIRLHLQHVQMEREVVVRHAIEQVDITDCLFTIDEIRRSRKTRKDTASGSDGIIYSLLSNGGLSGELALITVINTSWSAGKLPSAWKGANIVPIRKPNYPRISDQYHQQHACKLDHFTTISLDSPKWAKLEVAQNNAMRAIVKAPMCTKIENLHMETGLTSLQTRAERLIACFATKLITRAQEGDIKNGLLRALNLNRDVFNKKKRLLCAADAVNRLKLKDTILSKGPDTMSPEYSTPAPWESPPAVFNILQTGTRKAD</sequence>
<gene>
    <name evidence="1" type="primary">pol-L38</name>
    <name evidence="1" type="ORF">Hamer_G026276</name>
</gene>
<protein>
    <submittedName>
        <fullName evidence="1">Putative pol-like 38</fullName>
    </submittedName>
</protein>
<evidence type="ECO:0000313" key="2">
    <source>
        <dbReference type="Proteomes" id="UP000747542"/>
    </source>
</evidence>
<proteinExistence type="predicted"/>
<dbReference type="EMBL" id="JAHLQT010003812">
    <property type="protein sequence ID" value="KAG7176196.1"/>
    <property type="molecule type" value="Genomic_DNA"/>
</dbReference>
<comment type="caution">
    <text evidence="1">The sequence shown here is derived from an EMBL/GenBank/DDBJ whole genome shotgun (WGS) entry which is preliminary data.</text>
</comment>
<dbReference type="Proteomes" id="UP000747542">
    <property type="component" value="Unassembled WGS sequence"/>
</dbReference>
<organism evidence="1 2">
    <name type="scientific">Homarus americanus</name>
    <name type="common">American lobster</name>
    <dbReference type="NCBI Taxonomy" id="6706"/>
    <lineage>
        <taxon>Eukaryota</taxon>
        <taxon>Metazoa</taxon>
        <taxon>Ecdysozoa</taxon>
        <taxon>Arthropoda</taxon>
        <taxon>Crustacea</taxon>
        <taxon>Multicrustacea</taxon>
        <taxon>Malacostraca</taxon>
        <taxon>Eumalacostraca</taxon>
        <taxon>Eucarida</taxon>
        <taxon>Decapoda</taxon>
        <taxon>Pleocyemata</taxon>
        <taxon>Astacidea</taxon>
        <taxon>Nephropoidea</taxon>
        <taxon>Nephropidae</taxon>
        <taxon>Homarus</taxon>
    </lineage>
</organism>